<dbReference type="AlphaFoldDB" id="A0A917WAE0"/>
<name>A0A917WAE0_9ACTN</name>
<accession>A0A917WAE0</accession>
<proteinExistence type="predicted"/>
<reference evidence="1" key="2">
    <citation type="submission" date="2020-09" db="EMBL/GenBank/DDBJ databases">
        <authorList>
            <person name="Sun Q."/>
            <person name="Zhou Y."/>
        </authorList>
    </citation>
    <scope>NUCLEOTIDE SEQUENCE</scope>
    <source>
        <strain evidence="1">CGMCC 4.7306</strain>
    </source>
</reference>
<organism evidence="1 2">
    <name type="scientific">Microlunatus endophyticus</name>
    <dbReference type="NCBI Taxonomy" id="1716077"/>
    <lineage>
        <taxon>Bacteria</taxon>
        <taxon>Bacillati</taxon>
        <taxon>Actinomycetota</taxon>
        <taxon>Actinomycetes</taxon>
        <taxon>Propionibacteriales</taxon>
        <taxon>Propionibacteriaceae</taxon>
        <taxon>Microlunatus</taxon>
    </lineage>
</organism>
<dbReference type="EMBL" id="BMMZ01000023">
    <property type="protein sequence ID" value="GGL83959.1"/>
    <property type="molecule type" value="Genomic_DNA"/>
</dbReference>
<comment type="caution">
    <text evidence="1">The sequence shown here is derived from an EMBL/GenBank/DDBJ whole genome shotgun (WGS) entry which is preliminary data.</text>
</comment>
<dbReference type="Proteomes" id="UP000613840">
    <property type="component" value="Unassembled WGS sequence"/>
</dbReference>
<gene>
    <name evidence="1" type="ORF">GCM10011575_47780</name>
</gene>
<keyword evidence="2" id="KW-1185">Reference proteome</keyword>
<sequence length="113" mass="12536">MAVTDCAWQPGVMNTWWSDDEVRTLKAGDVMPLPLMVETNWATAGWEVNVILVTEVGTDGYTSVNVWSHREPYRDDAQDTTEAARVTDAAITAFGRRLRAVLGDEQRPATRPG</sequence>
<reference evidence="1" key="1">
    <citation type="journal article" date="2014" name="Int. J. Syst. Evol. Microbiol.">
        <title>Complete genome sequence of Corynebacterium casei LMG S-19264T (=DSM 44701T), isolated from a smear-ripened cheese.</title>
        <authorList>
            <consortium name="US DOE Joint Genome Institute (JGI-PGF)"/>
            <person name="Walter F."/>
            <person name="Albersmeier A."/>
            <person name="Kalinowski J."/>
            <person name="Ruckert C."/>
        </authorList>
    </citation>
    <scope>NUCLEOTIDE SEQUENCE</scope>
    <source>
        <strain evidence="1">CGMCC 4.7306</strain>
    </source>
</reference>
<evidence type="ECO:0000313" key="2">
    <source>
        <dbReference type="Proteomes" id="UP000613840"/>
    </source>
</evidence>
<evidence type="ECO:0000313" key="1">
    <source>
        <dbReference type="EMBL" id="GGL83959.1"/>
    </source>
</evidence>
<protein>
    <submittedName>
        <fullName evidence="1">Uncharacterized protein</fullName>
    </submittedName>
</protein>